<dbReference type="SUPFAM" id="SSF48403">
    <property type="entry name" value="Ankyrin repeat"/>
    <property type="match status" value="1"/>
</dbReference>
<dbReference type="GO" id="GO:0051015">
    <property type="term" value="F:actin filament binding"/>
    <property type="evidence" value="ECO:0007669"/>
    <property type="project" value="TreeGrafter"/>
</dbReference>
<name>K0R823_THAOC</name>
<dbReference type="AlphaFoldDB" id="K0R823"/>
<dbReference type="InterPro" id="IPR052420">
    <property type="entry name" value="Espin/Espin-like"/>
</dbReference>
<dbReference type="InterPro" id="IPR002110">
    <property type="entry name" value="Ankyrin_rpt"/>
</dbReference>
<dbReference type="PANTHER" id="PTHR24153">
    <property type="entry name" value="ESPIN"/>
    <property type="match status" value="1"/>
</dbReference>
<gene>
    <name evidence="5" type="ORF">THAOC_36492</name>
</gene>
<keyword evidence="6" id="KW-1185">Reference proteome</keyword>
<feature type="repeat" description="ANK" evidence="3">
    <location>
        <begin position="139"/>
        <end position="167"/>
    </location>
</feature>
<organism evidence="5 6">
    <name type="scientific">Thalassiosira oceanica</name>
    <name type="common">Marine diatom</name>
    <dbReference type="NCBI Taxonomy" id="159749"/>
    <lineage>
        <taxon>Eukaryota</taxon>
        <taxon>Sar</taxon>
        <taxon>Stramenopiles</taxon>
        <taxon>Ochrophyta</taxon>
        <taxon>Bacillariophyta</taxon>
        <taxon>Coscinodiscophyceae</taxon>
        <taxon>Thalassiosirophycidae</taxon>
        <taxon>Thalassiosirales</taxon>
        <taxon>Thalassiosiraceae</taxon>
        <taxon>Thalassiosira</taxon>
    </lineage>
</organism>
<evidence type="ECO:0000256" key="1">
    <source>
        <dbReference type="ARBA" id="ARBA00022737"/>
    </source>
</evidence>
<evidence type="ECO:0000313" key="5">
    <source>
        <dbReference type="EMBL" id="EJK44931.1"/>
    </source>
</evidence>
<evidence type="ECO:0000313" key="6">
    <source>
        <dbReference type="Proteomes" id="UP000266841"/>
    </source>
</evidence>
<dbReference type="OMA" id="MCAVEHA"/>
<comment type="caution">
    <text evidence="5">The sequence shown here is derived from an EMBL/GenBank/DDBJ whole genome shotgun (WGS) entry which is preliminary data.</text>
</comment>
<evidence type="ECO:0000256" key="3">
    <source>
        <dbReference type="PROSITE-ProRule" id="PRU00023"/>
    </source>
</evidence>
<dbReference type="Gene3D" id="1.25.40.20">
    <property type="entry name" value="Ankyrin repeat-containing domain"/>
    <property type="match status" value="1"/>
</dbReference>
<reference evidence="5 6" key="1">
    <citation type="journal article" date="2012" name="Genome Biol.">
        <title>Genome and low-iron response of an oceanic diatom adapted to chronic iron limitation.</title>
        <authorList>
            <person name="Lommer M."/>
            <person name="Specht M."/>
            <person name="Roy A.S."/>
            <person name="Kraemer L."/>
            <person name="Andreson R."/>
            <person name="Gutowska M.A."/>
            <person name="Wolf J."/>
            <person name="Bergner S.V."/>
            <person name="Schilhabel M.B."/>
            <person name="Klostermeier U.C."/>
            <person name="Beiko R.G."/>
            <person name="Rosenstiel P."/>
            <person name="Hippler M."/>
            <person name="Laroche J."/>
        </authorList>
    </citation>
    <scope>NUCLEOTIDE SEQUENCE [LARGE SCALE GENOMIC DNA]</scope>
    <source>
        <strain evidence="5 6">CCMP1005</strain>
    </source>
</reference>
<evidence type="ECO:0000256" key="2">
    <source>
        <dbReference type="ARBA" id="ARBA00023043"/>
    </source>
</evidence>
<dbReference type="PROSITE" id="PS50297">
    <property type="entry name" value="ANK_REP_REGION"/>
    <property type="match status" value="1"/>
</dbReference>
<dbReference type="Proteomes" id="UP000266841">
    <property type="component" value="Unassembled WGS sequence"/>
</dbReference>
<feature type="region of interest" description="Disordered" evidence="4">
    <location>
        <begin position="283"/>
        <end position="330"/>
    </location>
</feature>
<keyword evidence="1" id="KW-0677">Repeat</keyword>
<dbReference type="GO" id="GO:0051017">
    <property type="term" value="P:actin filament bundle assembly"/>
    <property type="evidence" value="ECO:0007669"/>
    <property type="project" value="TreeGrafter"/>
</dbReference>
<evidence type="ECO:0000256" key="4">
    <source>
        <dbReference type="SAM" id="MobiDB-lite"/>
    </source>
</evidence>
<dbReference type="GO" id="GO:0005737">
    <property type="term" value="C:cytoplasm"/>
    <property type="evidence" value="ECO:0007669"/>
    <property type="project" value="TreeGrafter"/>
</dbReference>
<dbReference type="InterPro" id="IPR036770">
    <property type="entry name" value="Ankyrin_rpt-contain_sf"/>
</dbReference>
<sequence length="330" mass="36445">MLNSVAGEECEPIAQLLRQKIQSYRSELHNHHQPTTDSISPARRRAVLETRPMALPKQQQSKNPHFTLAVLISQRKWSTIDALLTTPDAPRLPVDEPGIDNAVTPDIVVHFAARFQAPLRIISLLSGLYPGSLTSPDMAGRYPIHVAAKWGATPDVIRFLVEAGPSVVGVPDSAGKTPMHYVGESYVAHYNSDLYNRSEAMMHVVRMLKTSAPASVNLEDGEGMNAIEYALDSDADIRVIKVMQRACRDDWRERQLVRHAAESAAAGRRRHDDLVEEMHVMADRLQRETTGRGGSSPRAGAKKRAASRRVNLPLHGVRAERPASQTARTA</sequence>
<dbReference type="OrthoDB" id="9995210at2759"/>
<proteinExistence type="predicted"/>
<dbReference type="PANTHER" id="PTHR24153:SF8">
    <property type="entry name" value="FORKED, ISOFORM F"/>
    <property type="match status" value="1"/>
</dbReference>
<dbReference type="EMBL" id="AGNL01049030">
    <property type="protein sequence ID" value="EJK44931.1"/>
    <property type="molecule type" value="Genomic_DNA"/>
</dbReference>
<keyword evidence="2 3" id="KW-0040">ANK repeat</keyword>
<accession>K0R823</accession>
<protein>
    <submittedName>
        <fullName evidence="5">Uncharacterized protein</fullName>
    </submittedName>
</protein>
<dbReference type="PROSITE" id="PS50088">
    <property type="entry name" value="ANK_REPEAT"/>
    <property type="match status" value="1"/>
</dbReference>
<dbReference type="eggNOG" id="ENOG502SFMY">
    <property type="taxonomic scope" value="Eukaryota"/>
</dbReference>